<feature type="transmembrane region" description="Helical" evidence="1">
    <location>
        <begin position="62"/>
        <end position="87"/>
    </location>
</feature>
<dbReference type="Proteomes" id="UP001066276">
    <property type="component" value="Chromosome 3_1"/>
</dbReference>
<feature type="transmembrane region" description="Helical" evidence="1">
    <location>
        <begin position="93"/>
        <end position="120"/>
    </location>
</feature>
<dbReference type="EMBL" id="JANPWB010000005">
    <property type="protein sequence ID" value="KAJ1189098.1"/>
    <property type="molecule type" value="Genomic_DNA"/>
</dbReference>
<keyword evidence="3" id="KW-1185">Reference proteome</keyword>
<keyword evidence="1" id="KW-0472">Membrane</keyword>
<proteinExistence type="predicted"/>
<dbReference type="AlphaFoldDB" id="A0AAV7UMX7"/>
<keyword evidence="1" id="KW-1133">Transmembrane helix</keyword>
<organism evidence="2 3">
    <name type="scientific">Pleurodeles waltl</name>
    <name type="common">Iberian ribbed newt</name>
    <dbReference type="NCBI Taxonomy" id="8319"/>
    <lineage>
        <taxon>Eukaryota</taxon>
        <taxon>Metazoa</taxon>
        <taxon>Chordata</taxon>
        <taxon>Craniata</taxon>
        <taxon>Vertebrata</taxon>
        <taxon>Euteleostomi</taxon>
        <taxon>Amphibia</taxon>
        <taxon>Batrachia</taxon>
        <taxon>Caudata</taxon>
        <taxon>Salamandroidea</taxon>
        <taxon>Salamandridae</taxon>
        <taxon>Pleurodelinae</taxon>
        <taxon>Pleurodeles</taxon>
    </lineage>
</organism>
<evidence type="ECO:0000313" key="3">
    <source>
        <dbReference type="Proteomes" id="UP001066276"/>
    </source>
</evidence>
<name>A0AAV7UMX7_PLEWA</name>
<sequence length="190" mass="18835">MSFSTDGGPTWKLSRSLELTTSHVRLTTGDGSHVCGGATGTGCGVAAGDAGRGLSGGSACGVHWAVVLVGGSVSVLLAAVSWMAVLVGGSVSVLLAAVSWAVVLVGDSVSVLLVAVSWAAVPKAAVHVEVPAAVLSAVQVGGDFPFFLWPFPTLDGGAAVLQLTTVVLGEPLVAGVLAFSLQAVANFFCF</sequence>
<evidence type="ECO:0000313" key="2">
    <source>
        <dbReference type="EMBL" id="KAJ1189098.1"/>
    </source>
</evidence>
<comment type="caution">
    <text evidence="2">The sequence shown here is derived from an EMBL/GenBank/DDBJ whole genome shotgun (WGS) entry which is preliminary data.</text>
</comment>
<reference evidence="2" key="1">
    <citation type="journal article" date="2022" name="bioRxiv">
        <title>Sequencing and chromosome-scale assembly of the giantPleurodeles waltlgenome.</title>
        <authorList>
            <person name="Brown T."/>
            <person name="Elewa A."/>
            <person name="Iarovenko S."/>
            <person name="Subramanian E."/>
            <person name="Araus A.J."/>
            <person name="Petzold A."/>
            <person name="Susuki M."/>
            <person name="Suzuki K.-i.T."/>
            <person name="Hayashi T."/>
            <person name="Toyoda A."/>
            <person name="Oliveira C."/>
            <person name="Osipova E."/>
            <person name="Leigh N.D."/>
            <person name="Simon A."/>
            <person name="Yun M.H."/>
        </authorList>
    </citation>
    <scope>NUCLEOTIDE SEQUENCE</scope>
    <source>
        <strain evidence="2">20211129_DDA</strain>
        <tissue evidence="2">Liver</tissue>
    </source>
</reference>
<gene>
    <name evidence="2" type="ORF">NDU88_005849</name>
</gene>
<accession>A0AAV7UMX7</accession>
<evidence type="ECO:0000256" key="1">
    <source>
        <dbReference type="SAM" id="Phobius"/>
    </source>
</evidence>
<protein>
    <submittedName>
        <fullName evidence="2">Uncharacterized protein</fullName>
    </submittedName>
</protein>
<keyword evidence="1" id="KW-0812">Transmembrane</keyword>